<proteinExistence type="predicted"/>
<sequence>MLGNILFLTAAKIGLACSPSPSGYLATVTFISDLRYIPEHNKLYKDHVSNLIKSALVEYGVDYNSKIPTFNVRSINDKVAVDVHIPTADCITLYAFGRKMKKSSAMVKRASAYCGTNPIQYL</sequence>
<dbReference type="EMBL" id="JAVFWL010000003">
    <property type="protein sequence ID" value="KAK6746145.1"/>
    <property type="molecule type" value="Genomic_DNA"/>
</dbReference>
<reference evidence="2 3" key="1">
    <citation type="submission" date="2023-08" db="EMBL/GenBank/DDBJ databases">
        <title>A Necator americanus chromosomal reference genome.</title>
        <authorList>
            <person name="Ilik V."/>
            <person name="Petrzelkova K.J."/>
            <person name="Pardy F."/>
            <person name="Fuh T."/>
            <person name="Niatou-Singa F.S."/>
            <person name="Gouil Q."/>
            <person name="Baker L."/>
            <person name="Ritchie M.E."/>
            <person name="Jex A.R."/>
            <person name="Gazzola D."/>
            <person name="Li H."/>
            <person name="Toshio Fujiwara R."/>
            <person name="Zhan B."/>
            <person name="Aroian R.V."/>
            <person name="Pafco B."/>
            <person name="Schwarz E.M."/>
        </authorList>
    </citation>
    <scope>NUCLEOTIDE SEQUENCE [LARGE SCALE GENOMIC DNA]</scope>
    <source>
        <strain evidence="2 3">Aroian</strain>
        <tissue evidence="2">Whole animal</tissue>
    </source>
</reference>
<evidence type="ECO:0000313" key="2">
    <source>
        <dbReference type="EMBL" id="KAK6746145.1"/>
    </source>
</evidence>
<accession>A0ABR1D8F2</accession>
<name>A0ABR1D8F2_NECAM</name>
<organism evidence="2 3">
    <name type="scientific">Necator americanus</name>
    <name type="common">Human hookworm</name>
    <dbReference type="NCBI Taxonomy" id="51031"/>
    <lineage>
        <taxon>Eukaryota</taxon>
        <taxon>Metazoa</taxon>
        <taxon>Ecdysozoa</taxon>
        <taxon>Nematoda</taxon>
        <taxon>Chromadorea</taxon>
        <taxon>Rhabditida</taxon>
        <taxon>Rhabditina</taxon>
        <taxon>Rhabditomorpha</taxon>
        <taxon>Strongyloidea</taxon>
        <taxon>Ancylostomatidae</taxon>
        <taxon>Bunostominae</taxon>
        <taxon>Necator</taxon>
    </lineage>
</organism>
<dbReference type="Pfam" id="PF17619">
    <property type="entry name" value="SCVP"/>
    <property type="match status" value="1"/>
</dbReference>
<dbReference type="InterPro" id="IPR035126">
    <property type="entry name" value="SCVP"/>
</dbReference>
<keyword evidence="1" id="KW-0732">Signal</keyword>
<feature type="chain" id="PRO_5045397619" evidence="1">
    <location>
        <begin position="17"/>
        <end position="122"/>
    </location>
</feature>
<evidence type="ECO:0000313" key="3">
    <source>
        <dbReference type="Proteomes" id="UP001303046"/>
    </source>
</evidence>
<dbReference type="Proteomes" id="UP001303046">
    <property type="component" value="Unassembled WGS sequence"/>
</dbReference>
<protein>
    <submittedName>
        <fullName evidence="2">Uncharacterized protein</fullName>
    </submittedName>
</protein>
<keyword evidence="3" id="KW-1185">Reference proteome</keyword>
<comment type="caution">
    <text evidence="2">The sequence shown here is derived from an EMBL/GenBank/DDBJ whole genome shotgun (WGS) entry which is preliminary data.</text>
</comment>
<gene>
    <name evidence="2" type="primary">Necator_chrIII.g13094</name>
    <name evidence="2" type="ORF">RB195_012327</name>
</gene>
<feature type="signal peptide" evidence="1">
    <location>
        <begin position="1"/>
        <end position="16"/>
    </location>
</feature>
<evidence type="ECO:0000256" key="1">
    <source>
        <dbReference type="SAM" id="SignalP"/>
    </source>
</evidence>